<sequence>MQRMKEENHKLKDEIQKEKQEKEKIIQKEKEKEEQIKKLKEEQKKQNEKSIIAILNPDPAKIDVTDEDGGMKKIIGRYDGNWYTFSLTQVLENGVWSLEAQFSNLTGFTVVIGIVRDSHNITANCHPTNSPNREHMAVIGNKIWTGDICNKGVRTSGNQGFDNNEIVRLEFDSEKGTLTFFLNDVQQP</sequence>
<evidence type="ECO:0008006" key="4">
    <source>
        <dbReference type="Google" id="ProtNLM"/>
    </source>
</evidence>
<accession>A0A5J4RX44</accession>
<dbReference type="AlphaFoldDB" id="A0A5J4RX44"/>
<organism evidence="2 3">
    <name type="scientific">Streblomastix strix</name>
    <dbReference type="NCBI Taxonomy" id="222440"/>
    <lineage>
        <taxon>Eukaryota</taxon>
        <taxon>Metamonada</taxon>
        <taxon>Preaxostyla</taxon>
        <taxon>Oxymonadida</taxon>
        <taxon>Streblomastigidae</taxon>
        <taxon>Streblomastix</taxon>
    </lineage>
</organism>
<name>A0A5J4RX44_9EUKA</name>
<evidence type="ECO:0000313" key="2">
    <source>
        <dbReference type="EMBL" id="KAA6337765.1"/>
    </source>
</evidence>
<feature type="non-terminal residue" evidence="2">
    <location>
        <position position="188"/>
    </location>
</feature>
<gene>
    <name evidence="2" type="ORF">EZS28_052759</name>
</gene>
<evidence type="ECO:0000256" key="1">
    <source>
        <dbReference type="SAM" id="MobiDB-lite"/>
    </source>
</evidence>
<comment type="caution">
    <text evidence="2">The sequence shown here is derived from an EMBL/GenBank/DDBJ whole genome shotgun (WGS) entry which is preliminary data.</text>
</comment>
<protein>
    <recommendedName>
        <fullName evidence="4">B30.2/SPRY domain-containing protein</fullName>
    </recommendedName>
</protein>
<reference evidence="2 3" key="1">
    <citation type="submission" date="2019-03" db="EMBL/GenBank/DDBJ databases">
        <title>Single cell metagenomics reveals metabolic interactions within the superorganism composed of flagellate Streblomastix strix and complex community of Bacteroidetes bacteria on its surface.</title>
        <authorList>
            <person name="Treitli S.C."/>
            <person name="Kolisko M."/>
            <person name="Husnik F."/>
            <person name="Keeling P."/>
            <person name="Hampl V."/>
        </authorList>
    </citation>
    <scope>NUCLEOTIDE SEQUENCE [LARGE SCALE GENOMIC DNA]</scope>
    <source>
        <strain evidence="2">ST1C</strain>
    </source>
</reference>
<dbReference type="EMBL" id="SNRW01041369">
    <property type="protein sequence ID" value="KAA6337765.1"/>
    <property type="molecule type" value="Genomic_DNA"/>
</dbReference>
<proteinExistence type="predicted"/>
<dbReference type="Proteomes" id="UP000324800">
    <property type="component" value="Unassembled WGS sequence"/>
</dbReference>
<feature type="region of interest" description="Disordered" evidence="1">
    <location>
        <begin position="1"/>
        <end position="30"/>
    </location>
</feature>
<evidence type="ECO:0000313" key="3">
    <source>
        <dbReference type="Proteomes" id="UP000324800"/>
    </source>
</evidence>